<evidence type="ECO:0000313" key="2">
    <source>
        <dbReference type="EMBL" id="MBO9153155.1"/>
    </source>
</evidence>
<dbReference type="RefSeq" id="WP_209146128.1">
    <property type="nucleotide sequence ID" value="NZ_JAGHKP010000002.1"/>
</dbReference>
<evidence type="ECO:0000313" key="3">
    <source>
        <dbReference type="Proteomes" id="UP000679126"/>
    </source>
</evidence>
<feature type="domain" description="DUF4268" evidence="1">
    <location>
        <begin position="228"/>
        <end position="363"/>
    </location>
</feature>
<name>A0ABS3YEP9_9BACT</name>
<protein>
    <submittedName>
        <fullName evidence="2">DUF4268 domain-containing protein</fullName>
    </submittedName>
</protein>
<reference evidence="3" key="1">
    <citation type="submission" date="2021-03" db="EMBL/GenBank/DDBJ databases">
        <title>Assistant Professor.</title>
        <authorList>
            <person name="Huq M.A."/>
        </authorList>
    </citation>
    <scope>NUCLEOTIDE SEQUENCE [LARGE SCALE GENOMIC DNA]</scope>
    <source>
        <strain evidence="3">MAH-28</strain>
    </source>
</reference>
<dbReference type="InterPro" id="IPR025364">
    <property type="entry name" value="DUF4268"/>
</dbReference>
<dbReference type="Proteomes" id="UP000679126">
    <property type="component" value="Unassembled WGS sequence"/>
</dbReference>
<gene>
    <name evidence="2" type="ORF">J7I43_13090</name>
</gene>
<evidence type="ECO:0000259" key="1">
    <source>
        <dbReference type="Pfam" id="PF14088"/>
    </source>
</evidence>
<proteinExistence type="predicted"/>
<dbReference type="EMBL" id="JAGHKP010000002">
    <property type="protein sequence ID" value="MBO9153155.1"/>
    <property type="molecule type" value="Genomic_DNA"/>
</dbReference>
<organism evidence="2 3">
    <name type="scientific">Chitinophaga chungangae</name>
    <dbReference type="NCBI Taxonomy" id="2821488"/>
    <lineage>
        <taxon>Bacteria</taxon>
        <taxon>Pseudomonadati</taxon>
        <taxon>Bacteroidota</taxon>
        <taxon>Chitinophagia</taxon>
        <taxon>Chitinophagales</taxon>
        <taxon>Chitinophagaceae</taxon>
        <taxon>Chitinophaga</taxon>
    </lineage>
</organism>
<dbReference type="InterPro" id="IPR011856">
    <property type="entry name" value="tRNA_endonuc-like_dom_sf"/>
</dbReference>
<dbReference type="Pfam" id="PF14088">
    <property type="entry name" value="DUF4268"/>
    <property type="match status" value="1"/>
</dbReference>
<keyword evidence="3" id="KW-1185">Reference proteome</keyword>
<sequence length="386" mass="44443">MYVVNQTNNTIQPLGKKTFSESGFSERKHLQEWIVSHPEVFGEKLLIIQKEFSGFPDTYERLDLLALDKDGNLVIIENKLDDSGRDVTWQALKYASYCSTLKKEDIRDIFQKYLEGQAQGKNATEVLEDFFGDREYSELVLNQRMSQRIILVAANFRMEVTSTVLWLMNFKIHLQCFKATPYELNGQYFLAIDQIIPIKDAQDYIISMNNKAQEEFSTDESNKTRHKIRLKFWGEFLKAIKGKSTLFQSSSATKENSLIAGGLGVTYITYQVVISNGNSYVKVNFGRSSQEENKLLFDALYRHKDEIDAAFGEHLSWERTEEIIRSSIVFYKQGQNYYNEDEWPAIIDFLITHINKLEKAVKPFTGELKTALLSAGSDTQELLGED</sequence>
<accession>A0ABS3YEP9</accession>
<comment type="caution">
    <text evidence="2">The sequence shown here is derived from an EMBL/GenBank/DDBJ whole genome shotgun (WGS) entry which is preliminary data.</text>
</comment>
<dbReference type="Gene3D" id="3.40.1350.10">
    <property type="match status" value="1"/>
</dbReference>